<evidence type="ECO:0000313" key="2">
    <source>
        <dbReference type="EMBL" id="CAF1689856.1"/>
    </source>
</evidence>
<sequence length="104" mass="12046">MRTTRANLNLKQTTIYDHLLSNRQTSNKNNKLRKRTENAKKVTMVGAAHDKEPHEEEESQPQEEKAKNYVNEFAGTKSSQLWKFSGAKNQDAGEWLDHVFVMIE</sequence>
<evidence type="ECO:0000313" key="3">
    <source>
        <dbReference type="Proteomes" id="UP000663828"/>
    </source>
</evidence>
<accession>A0A816HRJ3</accession>
<protein>
    <submittedName>
        <fullName evidence="2">Uncharacterized protein</fullName>
    </submittedName>
</protein>
<name>A0A816HRJ3_ADIRI</name>
<feature type="non-terminal residue" evidence="2">
    <location>
        <position position="104"/>
    </location>
</feature>
<gene>
    <name evidence="2" type="ORF">XAT740_LOCUS63482</name>
</gene>
<reference evidence="2" key="1">
    <citation type="submission" date="2021-02" db="EMBL/GenBank/DDBJ databases">
        <authorList>
            <person name="Nowell W R."/>
        </authorList>
    </citation>
    <scope>NUCLEOTIDE SEQUENCE</scope>
</reference>
<dbReference type="EMBL" id="CAJNOR010019702">
    <property type="protein sequence ID" value="CAF1689856.1"/>
    <property type="molecule type" value="Genomic_DNA"/>
</dbReference>
<organism evidence="2 3">
    <name type="scientific">Adineta ricciae</name>
    <name type="common">Rotifer</name>
    <dbReference type="NCBI Taxonomy" id="249248"/>
    <lineage>
        <taxon>Eukaryota</taxon>
        <taxon>Metazoa</taxon>
        <taxon>Spiralia</taxon>
        <taxon>Gnathifera</taxon>
        <taxon>Rotifera</taxon>
        <taxon>Eurotatoria</taxon>
        <taxon>Bdelloidea</taxon>
        <taxon>Adinetida</taxon>
        <taxon>Adinetidae</taxon>
        <taxon>Adineta</taxon>
    </lineage>
</organism>
<dbReference type="Proteomes" id="UP000663828">
    <property type="component" value="Unassembled WGS sequence"/>
</dbReference>
<proteinExistence type="predicted"/>
<dbReference type="AlphaFoldDB" id="A0A816HRJ3"/>
<comment type="caution">
    <text evidence="2">The sequence shown here is derived from an EMBL/GenBank/DDBJ whole genome shotgun (WGS) entry which is preliminary data.</text>
</comment>
<evidence type="ECO:0000256" key="1">
    <source>
        <dbReference type="SAM" id="MobiDB-lite"/>
    </source>
</evidence>
<keyword evidence="3" id="KW-1185">Reference proteome</keyword>
<feature type="region of interest" description="Disordered" evidence="1">
    <location>
        <begin position="23"/>
        <end position="66"/>
    </location>
</feature>